<proteinExistence type="predicted"/>
<name>A0A1H6RZ28_9GAMM</name>
<protein>
    <submittedName>
        <fullName evidence="1">Uncharacterized protein</fullName>
    </submittedName>
</protein>
<accession>A0A1H6RZ28</accession>
<organism evidence="1 2">
    <name type="scientific">Allopseudospirillum japonicum</name>
    <dbReference type="NCBI Taxonomy" id="64971"/>
    <lineage>
        <taxon>Bacteria</taxon>
        <taxon>Pseudomonadati</taxon>
        <taxon>Pseudomonadota</taxon>
        <taxon>Gammaproteobacteria</taxon>
        <taxon>Oceanospirillales</taxon>
        <taxon>Oceanospirillaceae</taxon>
        <taxon>Allopseudospirillum</taxon>
    </lineage>
</organism>
<dbReference type="AlphaFoldDB" id="A0A1H6RZ28"/>
<dbReference type="Proteomes" id="UP000242999">
    <property type="component" value="Unassembled WGS sequence"/>
</dbReference>
<evidence type="ECO:0000313" key="2">
    <source>
        <dbReference type="Proteomes" id="UP000242999"/>
    </source>
</evidence>
<sequence length="39" mass="4609">MIFLYLSKNLLANKNQVNRGTLEFEHPQAFLFEKLDGIR</sequence>
<keyword evidence="2" id="KW-1185">Reference proteome</keyword>
<dbReference type="EMBL" id="FNYH01000004">
    <property type="protein sequence ID" value="SEI57747.1"/>
    <property type="molecule type" value="Genomic_DNA"/>
</dbReference>
<gene>
    <name evidence="1" type="ORF">SAMN05421831_104184</name>
</gene>
<evidence type="ECO:0000313" key="1">
    <source>
        <dbReference type="EMBL" id="SEI57747.1"/>
    </source>
</evidence>
<dbReference type="STRING" id="64971.SAMN05421831_104184"/>
<reference evidence="2" key="1">
    <citation type="submission" date="2016-10" db="EMBL/GenBank/DDBJ databases">
        <authorList>
            <person name="Varghese N."/>
            <person name="Submissions S."/>
        </authorList>
    </citation>
    <scope>NUCLEOTIDE SEQUENCE [LARGE SCALE GENOMIC DNA]</scope>
    <source>
        <strain evidence="2">DSM 7165</strain>
    </source>
</reference>